<dbReference type="AlphaFoldDB" id="A0AAV4PQV1"/>
<proteinExistence type="predicted"/>
<name>A0AAV4PQV1_9ARAC</name>
<evidence type="ECO:0000313" key="2">
    <source>
        <dbReference type="Proteomes" id="UP001054837"/>
    </source>
</evidence>
<keyword evidence="2" id="KW-1185">Reference proteome</keyword>
<comment type="caution">
    <text evidence="1">The sequence shown here is derived from an EMBL/GenBank/DDBJ whole genome shotgun (WGS) entry which is preliminary data.</text>
</comment>
<reference evidence="1 2" key="1">
    <citation type="submission" date="2021-06" db="EMBL/GenBank/DDBJ databases">
        <title>Caerostris darwini draft genome.</title>
        <authorList>
            <person name="Kono N."/>
            <person name="Arakawa K."/>
        </authorList>
    </citation>
    <scope>NUCLEOTIDE SEQUENCE [LARGE SCALE GENOMIC DNA]</scope>
</reference>
<dbReference type="EMBL" id="BPLQ01003299">
    <property type="protein sequence ID" value="GIX99436.1"/>
    <property type="molecule type" value="Genomic_DNA"/>
</dbReference>
<accession>A0AAV4PQV1</accession>
<dbReference type="Proteomes" id="UP001054837">
    <property type="component" value="Unassembled WGS sequence"/>
</dbReference>
<evidence type="ECO:0000313" key="1">
    <source>
        <dbReference type="EMBL" id="GIX99436.1"/>
    </source>
</evidence>
<organism evidence="1 2">
    <name type="scientific">Caerostris darwini</name>
    <dbReference type="NCBI Taxonomy" id="1538125"/>
    <lineage>
        <taxon>Eukaryota</taxon>
        <taxon>Metazoa</taxon>
        <taxon>Ecdysozoa</taxon>
        <taxon>Arthropoda</taxon>
        <taxon>Chelicerata</taxon>
        <taxon>Arachnida</taxon>
        <taxon>Araneae</taxon>
        <taxon>Araneomorphae</taxon>
        <taxon>Entelegynae</taxon>
        <taxon>Araneoidea</taxon>
        <taxon>Araneidae</taxon>
        <taxon>Caerostris</taxon>
    </lineage>
</organism>
<protein>
    <submittedName>
        <fullName evidence="1">Uncharacterized protein</fullName>
    </submittedName>
</protein>
<gene>
    <name evidence="1" type="ORF">CDAR_122911</name>
</gene>
<sequence>MSLPETLLRAPAGRNVQNQLARLNVGDGSHEPSSFNMHRPRTGNVMLNEPVCFVIYQDLEIPSAPIWVRKERTKCCIVLQSYRATICWIFLVAANFK</sequence>